<dbReference type="PANTHER" id="PTHR30293">
    <property type="entry name" value="TRANSCRIPTIONAL REGULATORY PROTEIN NAC-RELATED"/>
    <property type="match status" value="1"/>
</dbReference>
<dbReference type="InterPro" id="IPR036388">
    <property type="entry name" value="WH-like_DNA-bd_sf"/>
</dbReference>
<keyword evidence="2" id="KW-0805">Transcription regulation</keyword>
<evidence type="ECO:0000313" key="8">
    <source>
        <dbReference type="Proteomes" id="UP000028782"/>
    </source>
</evidence>
<dbReference type="GO" id="GO:2000142">
    <property type="term" value="P:regulation of DNA-templated transcription initiation"/>
    <property type="evidence" value="ECO:0007669"/>
    <property type="project" value="TreeGrafter"/>
</dbReference>
<dbReference type="PANTHER" id="PTHR30293:SF0">
    <property type="entry name" value="NITROGEN ASSIMILATION REGULATORY PROTEIN NAC"/>
    <property type="match status" value="1"/>
</dbReference>
<gene>
    <name evidence="7" type="ORF">O987_07950</name>
</gene>
<accession>A0A076PM25</accession>
<dbReference type="GO" id="GO:0003677">
    <property type="term" value="F:DNA binding"/>
    <property type="evidence" value="ECO:0007669"/>
    <property type="project" value="UniProtKB-KW"/>
</dbReference>
<proteinExistence type="inferred from homology"/>
<keyword evidence="5" id="KW-0804">Transcription</keyword>
<sequence length="317" mass="35040">METLFSVSVNQRLGNVDFRQIQYFLTLVEDGSMTQAAKRLNVVQPTLSMQLAKLEEELGQHLFERRRQGLVPTTAGRLMYRLFTPILRDIEAARAQLVQRSDAVTGHVSLGLLSSLAESVLPEALSRFNTAYPHVEVTISVGYSTQLIDWVSNGQVDAAIINQPRGKLSLATEPLAEEDMLLVASKTVGPSLPQSIRFARLPELGFDLVLPTRRHGLRGVLDTAALQEDVVLAPKFEVDVLGAIVRLVENSNFVTILPRVVVQSNVNEGTLRVCPILSPRIVRQVIRVSHPQRPLSAAAHALVDLVADEVRRVLRIE</sequence>
<dbReference type="FunFam" id="1.10.10.10:FF:000001">
    <property type="entry name" value="LysR family transcriptional regulator"/>
    <property type="match status" value="1"/>
</dbReference>
<dbReference type="Proteomes" id="UP000028782">
    <property type="component" value="Chromosome"/>
</dbReference>
<organism evidence="7 8">
    <name type="scientific">Comamonas testosteroni TK102</name>
    <dbReference type="NCBI Taxonomy" id="1392005"/>
    <lineage>
        <taxon>Bacteria</taxon>
        <taxon>Pseudomonadati</taxon>
        <taxon>Pseudomonadota</taxon>
        <taxon>Betaproteobacteria</taxon>
        <taxon>Burkholderiales</taxon>
        <taxon>Comamonadaceae</taxon>
        <taxon>Comamonas</taxon>
    </lineage>
</organism>
<keyword evidence="4" id="KW-0010">Activator</keyword>
<dbReference type="SUPFAM" id="SSF53850">
    <property type="entry name" value="Periplasmic binding protein-like II"/>
    <property type="match status" value="1"/>
</dbReference>
<dbReference type="Pfam" id="PF03466">
    <property type="entry name" value="LysR_substrate"/>
    <property type="match status" value="1"/>
</dbReference>
<dbReference type="KEGG" id="ctes:O987_07950"/>
<evidence type="ECO:0000256" key="2">
    <source>
        <dbReference type="ARBA" id="ARBA00023015"/>
    </source>
</evidence>
<evidence type="ECO:0000256" key="4">
    <source>
        <dbReference type="ARBA" id="ARBA00023159"/>
    </source>
</evidence>
<dbReference type="Gene3D" id="1.10.10.10">
    <property type="entry name" value="Winged helix-like DNA-binding domain superfamily/Winged helix DNA-binding domain"/>
    <property type="match status" value="1"/>
</dbReference>
<dbReference type="Gene3D" id="3.40.190.10">
    <property type="entry name" value="Periplasmic binding protein-like II"/>
    <property type="match status" value="2"/>
</dbReference>
<dbReference type="PROSITE" id="PS50931">
    <property type="entry name" value="HTH_LYSR"/>
    <property type="match status" value="1"/>
</dbReference>
<dbReference type="HOGENOM" id="CLU_039613_6_1_4"/>
<keyword evidence="3" id="KW-0238">DNA-binding</keyword>
<protein>
    <recommendedName>
        <fullName evidence="6">HTH lysR-type domain-containing protein</fullName>
    </recommendedName>
</protein>
<dbReference type="GO" id="GO:0003700">
    <property type="term" value="F:DNA-binding transcription factor activity"/>
    <property type="evidence" value="ECO:0007669"/>
    <property type="project" value="InterPro"/>
</dbReference>
<evidence type="ECO:0000313" key="7">
    <source>
        <dbReference type="EMBL" id="AIJ45736.1"/>
    </source>
</evidence>
<dbReference type="AlphaFoldDB" id="A0A076PM25"/>
<dbReference type="Pfam" id="PF00126">
    <property type="entry name" value="HTH_1"/>
    <property type="match status" value="1"/>
</dbReference>
<dbReference type="EMBL" id="CP006704">
    <property type="protein sequence ID" value="AIJ45736.1"/>
    <property type="molecule type" value="Genomic_DNA"/>
</dbReference>
<comment type="similarity">
    <text evidence="1">Belongs to the LysR transcriptional regulatory family.</text>
</comment>
<evidence type="ECO:0000256" key="1">
    <source>
        <dbReference type="ARBA" id="ARBA00009437"/>
    </source>
</evidence>
<evidence type="ECO:0000256" key="5">
    <source>
        <dbReference type="ARBA" id="ARBA00023163"/>
    </source>
</evidence>
<name>A0A076PM25_COMTE</name>
<dbReference type="PRINTS" id="PR00039">
    <property type="entry name" value="HTHLYSR"/>
</dbReference>
<dbReference type="InterPro" id="IPR005119">
    <property type="entry name" value="LysR_subst-bd"/>
</dbReference>
<evidence type="ECO:0000259" key="6">
    <source>
        <dbReference type="PROSITE" id="PS50931"/>
    </source>
</evidence>
<feature type="domain" description="HTH lysR-type" evidence="6">
    <location>
        <begin position="16"/>
        <end position="73"/>
    </location>
</feature>
<dbReference type="InterPro" id="IPR036390">
    <property type="entry name" value="WH_DNA-bd_sf"/>
</dbReference>
<dbReference type="InterPro" id="IPR000847">
    <property type="entry name" value="LysR_HTH_N"/>
</dbReference>
<dbReference type="SUPFAM" id="SSF46785">
    <property type="entry name" value="Winged helix' DNA-binding domain"/>
    <property type="match status" value="1"/>
</dbReference>
<evidence type="ECO:0000256" key="3">
    <source>
        <dbReference type="ARBA" id="ARBA00023125"/>
    </source>
</evidence>
<reference evidence="7 8" key="1">
    <citation type="journal article" date="2014" name="Genome Announc.">
        <title>Complete Genome Sequence of Polychlorinated Biphenyl Degrader Comamonas testosteroni TK102 (NBRC 109938).</title>
        <authorList>
            <person name="Fukuda K."/>
            <person name="Hosoyama A."/>
            <person name="Tsuchikane K."/>
            <person name="Ohji S."/>
            <person name="Yamazoe A."/>
            <person name="Fujita N."/>
            <person name="Shintani M."/>
            <person name="Kimbara K."/>
        </authorList>
    </citation>
    <scope>NUCLEOTIDE SEQUENCE [LARGE SCALE GENOMIC DNA]</scope>
    <source>
        <strain evidence="7">TK102</strain>
    </source>
</reference>